<dbReference type="InterPro" id="IPR051786">
    <property type="entry name" value="ASN_synthetase/amidase"/>
</dbReference>
<dbReference type="SUPFAM" id="SSF56235">
    <property type="entry name" value="N-terminal nucleophile aminohydrolases (Ntn hydrolases)"/>
    <property type="match status" value="1"/>
</dbReference>
<accession>A0ABS5KCQ1</accession>
<dbReference type="InterPro" id="IPR033738">
    <property type="entry name" value="AsnB_N"/>
</dbReference>
<dbReference type="CDD" id="cd01991">
    <property type="entry name" value="Asn_synthase_B_C"/>
    <property type="match status" value="1"/>
</dbReference>
<dbReference type="RefSeq" id="WP_212228596.1">
    <property type="nucleotide sequence ID" value="NZ_JAGUCN010000013.1"/>
</dbReference>
<dbReference type="Gene3D" id="3.60.20.10">
    <property type="entry name" value="Glutamine Phosphoribosylpyrophosphate, subunit 1, domain 1"/>
    <property type="match status" value="1"/>
</dbReference>
<dbReference type="NCBIfam" id="TIGR01536">
    <property type="entry name" value="asn_synth_AEB"/>
    <property type="match status" value="1"/>
</dbReference>
<comment type="pathway">
    <text evidence="1">Amino-acid biosynthesis; L-asparagine biosynthesis; L-asparagine from L-aspartate (L-Gln route): step 1/1.</text>
</comment>
<dbReference type="InterPro" id="IPR029055">
    <property type="entry name" value="Ntn_hydrolases_N"/>
</dbReference>
<dbReference type="EMBL" id="JAGUCN010000013">
    <property type="protein sequence ID" value="MBS2212118.1"/>
    <property type="molecule type" value="Genomic_DNA"/>
</dbReference>
<organism evidence="9 10">
    <name type="scientific">Carboxylicivirga mesophila</name>
    <dbReference type="NCBI Taxonomy" id="1166478"/>
    <lineage>
        <taxon>Bacteria</taxon>
        <taxon>Pseudomonadati</taxon>
        <taxon>Bacteroidota</taxon>
        <taxon>Bacteroidia</taxon>
        <taxon>Marinilabiliales</taxon>
        <taxon>Marinilabiliaceae</taxon>
        <taxon>Carboxylicivirga</taxon>
    </lineage>
</organism>
<comment type="similarity">
    <text evidence="2">Belongs to the asparagine synthetase family.</text>
</comment>
<dbReference type="Proteomes" id="UP000721861">
    <property type="component" value="Unassembled WGS sequence"/>
</dbReference>
<dbReference type="PANTHER" id="PTHR43284:SF1">
    <property type="entry name" value="ASPARAGINE SYNTHETASE"/>
    <property type="match status" value="1"/>
</dbReference>
<evidence type="ECO:0000256" key="2">
    <source>
        <dbReference type="ARBA" id="ARBA00005752"/>
    </source>
</evidence>
<keyword evidence="9" id="KW-0436">Ligase</keyword>
<keyword evidence="10" id="KW-1185">Reference proteome</keyword>
<dbReference type="GO" id="GO:0004066">
    <property type="term" value="F:asparagine synthase (glutamine-hydrolyzing) activity"/>
    <property type="evidence" value="ECO:0007669"/>
    <property type="project" value="UniProtKB-EC"/>
</dbReference>
<keyword evidence="4" id="KW-0547">Nucleotide-binding</keyword>
<evidence type="ECO:0000313" key="10">
    <source>
        <dbReference type="Proteomes" id="UP000721861"/>
    </source>
</evidence>
<dbReference type="Gene3D" id="3.40.50.620">
    <property type="entry name" value="HUPs"/>
    <property type="match status" value="1"/>
</dbReference>
<evidence type="ECO:0000256" key="7">
    <source>
        <dbReference type="ARBA" id="ARBA00048741"/>
    </source>
</evidence>
<dbReference type="EC" id="6.3.5.4" evidence="3"/>
<dbReference type="CDD" id="cd00712">
    <property type="entry name" value="AsnB"/>
    <property type="match status" value="1"/>
</dbReference>
<comment type="catalytic activity">
    <reaction evidence="7">
        <text>L-aspartate + L-glutamine + ATP + H2O = L-asparagine + L-glutamate + AMP + diphosphate + H(+)</text>
        <dbReference type="Rhea" id="RHEA:12228"/>
        <dbReference type="ChEBI" id="CHEBI:15377"/>
        <dbReference type="ChEBI" id="CHEBI:15378"/>
        <dbReference type="ChEBI" id="CHEBI:29985"/>
        <dbReference type="ChEBI" id="CHEBI:29991"/>
        <dbReference type="ChEBI" id="CHEBI:30616"/>
        <dbReference type="ChEBI" id="CHEBI:33019"/>
        <dbReference type="ChEBI" id="CHEBI:58048"/>
        <dbReference type="ChEBI" id="CHEBI:58359"/>
        <dbReference type="ChEBI" id="CHEBI:456215"/>
        <dbReference type="EC" id="6.3.5.4"/>
    </reaction>
</comment>
<dbReference type="PANTHER" id="PTHR43284">
    <property type="entry name" value="ASPARAGINE SYNTHETASE (GLUTAMINE-HYDROLYZING)"/>
    <property type="match status" value="1"/>
</dbReference>
<dbReference type="PROSITE" id="PS51278">
    <property type="entry name" value="GATASE_TYPE_2"/>
    <property type="match status" value="1"/>
</dbReference>
<proteinExistence type="inferred from homology"/>
<protein>
    <recommendedName>
        <fullName evidence="3">asparagine synthase (glutamine-hydrolyzing)</fullName>
        <ecNumber evidence="3">6.3.5.4</ecNumber>
    </recommendedName>
</protein>
<sequence length="614" mass="70087">MCGINGIISLIKDKQERLLRMNQTLQHRGPEDEGSYINENVALGHRRLMIIDLSLAGHQPMTTPDGRYTMVFNGEIYNYQEIKKELDYSFKSTTDSEVILAAWQKWGADCVQRFNGMFAIAMWDHWEQQLTLVRDRLGIKPIYWHCKNSQLVFSSEIRALLASGIAEKRIDQDGLVDYLRYQTVQAPATILKDVYMLKAGHLLIYKAGDQPVVKEYWRPQIKPQANVVSYEQVKEEVRELFFKSVQRRLIADVPFGAFLSGGIDSSAIVGAMTKVSNAPVKTFNISFAEEAFSEAKYARYIAQLNGTDHTEIKLSPNDLLNCLPVALKGMDHPSGDGPNTWLVSKVTKEAGVTMALSGLGGDELFAGYAIFKRMLALHSKQWLWKMPNAIRKGMGELLCKVKPGVASTKMKALLSMPDYQFAKVFSVSRQSLMDEQLKDLLSRDGLPEHQPAFYLQDLISHVSQHVLSNVSIGELCTYMQNVLLRDSDQMSMAHALEVRVPFLDHELVEYMLSLPDPIKYPATPKKLMVDSMPDLLPDYIVNRPKMGFTFPWRHWLKNELNSFADERLRSLAKRDYFNEASVLSLWQRFKKDDPVVTFSRIWPLVVLEEWMNNE</sequence>
<dbReference type="InterPro" id="IPR017932">
    <property type="entry name" value="GATase_2_dom"/>
</dbReference>
<dbReference type="Pfam" id="PF00733">
    <property type="entry name" value="Asn_synthase"/>
    <property type="match status" value="1"/>
</dbReference>
<comment type="caution">
    <text evidence="9">The sequence shown here is derived from an EMBL/GenBank/DDBJ whole genome shotgun (WGS) entry which is preliminary data.</text>
</comment>
<feature type="domain" description="Glutamine amidotransferase type-2" evidence="8">
    <location>
        <begin position="2"/>
        <end position="208"/>
    </location>
</feature>
<reference evidence="9 10" key="1">
    <citation type="journal article" date="2014" name="Int. J. Syst. Evol. Microbiol.">
        <title>Carboxylicivirga gen. nov. in the family Marinilabiliaceae with two novel species, Carboxylicivirga mesophila sp. nov. and Carboxylicivirga taeanensis sp. nov., and reclassification of Cytophaga fermentans as Saccharicrinis fermentans gen. nov., comb. nov.</title>
        <authorList>
            <person name="Yang S.H."/>
            <person name="Seo H.S."/>
            <person name="Woo J.H."/>
            <person name="Oh H.M."/>
            <person name="Jang H."/>
            <person name="Lee J.H."/>
            <person name="Kim S.J."/>
            <person name="Kwon K.K."/>
        </authorList>
    </citation>
    <scope>NUCLEOTIDE SEQUENCE [LARGE SCALE GENOMIC DNA]</scope>
    <source>
        <strain evidence="9 10">JCM 18290</strain>
    </source>
</reference>
<dbReference type="InterPro" id="IPR001962">
    <property type="entry name" value="Asn_synthase"/>
</dbReference>
<evidence type="ECO:0000313" key="9">
    <source>
        <dbReference type="EMBL" id="MBS2212118.1"/>
    </source>
</evidence>
<dbReference type="SUPFAM" id="SSF52402">
    <property type="entry name" value="Adenine nucleotide alpha hydrolases-like"/>
    <property type="match status" value="1"/>
</dbReference>
<evidence type="ECO:0000256" key="4">
    <source>
        <dbReference type="ARBA" id="ARBA00022741"/>
    </source>
</evidence>
<evidence type="ECO:0000256" key="5">
    <source>
        <dbReference type="ARBA" id="ARBA00022840"/>
    </source>
</evidence>
<evidence type="ECO:0000256" key="3">
    <source>
        <dbReference type="ARBA" id="ARBA00012737"/>
    </source>
</evidence>
<dbReference type="PIRSF" id="PIRSF001589">
    <property type="entry name" value="Asn_synthetase_glu-h"/>
    <property type="match status" value="1"/>
</dbReference>
<keyword evidence="5" id="KW-0067">ATP-binding</keyword>
<name>A0ABS5KCQ1_9BACT</name>
<evidence type="ECO:0000256" key="6">
    <source>
        <dbReference type="ARBA" id="ARBA00022962"/>
    </source>
</evidence>
<dbReference type="Pfam" id="PF13522">
    <property type="entry name" value="GATase_6"/>
    <property type="match status" value="1"/>
</dbReference>
<dbReference type="InterPro" id="IPR006426">
    <property type="entry name" value="Asn_synth_AEB"/>
</dbReference>
<evidence type="ECO:0000256" key="1">
    <source>
        <dbReference type="ARBA" id="ARBA00005187"/>
    </source>
</evidence>
<gene>
    <name evidence="9" type="primary">asnB</name>
    <name evidence="9" type="ORF">KEM09_11930</name>
</gene>
<keyword evidence="6" id="KW-0315">Glutamine amidotransferase</keyword>
<dbReference type="InterPro" id="IPR014729">
    <property type="entry name" value="Rossmann-like_a/b/a_fold"/>
</dbReference>
<evidence type="ECO:0000259" key="8">
    <source>
        <dbReference type="PROSITE" id="PS51278"/>
    </source>
</evidence>